<dbReference type="GO" id="GO:0016787">
    <property type="term" value="F:hydrolase activity"/>
    <property type="evidence" value="ECO:0007669"/>
    <property type="project" value="UniProtKB-UniRule"/>
</dbReference>
<feature type="binding site" evidence="10">
    <location>
        <begin position="45"/>
        <end position="52"/>
    </location>
    <ligand>
        <name>ATP</name>
        <dbReference type="ChEBI" id="CHEBI:30616"/>
    </ligand>
</feature>
<evidence type="ECO:0000256" key="1">
    <source>
        <dbReference type="ARBA" id="ARBA00009922"/>
    </source>
</evidence>
<evidence type="ECO:0000313" key="14">
    <source>
        <dbReference type="EMBL" id="MBI3129187.1"/>
    </source>
</evidence>
<evidence type="ECO:0000313" key="15">
    <source>
        <dbReference type="Proteomes" id="UP000782312"/>
    </source>
</evidence>
<dbReference type="Pfam" id="PF00580">
    <property type="entry name" value="UvrD-helicase"/>
    <property type="match status" value="1"/>
</dbReference>
<feature type="region of interest" description="Disordered" evidence="11">
    <location>
        <begin position="665"/>
        <end position="706"/>
    </location>
</feature>
<comment type="similarity">
    <text evidence="1">Belongs to the helicase family. UvrD subfamily.</text>
</comment>
<dbReference type="Pfam" id="PF13361">
    <property type="entry name" value="UvrD_C"/>
    <property type="match status" value="2"/>
</dbReference>
<feature type="domain" description="UvrD-like helicase ATP-binding" evidence="12">
    <location>
        <begin position="24"/>
        <end position="308"/>
    </location>
</feature>
<evidence type="ECO:0000256" key="7">
    <source>
        <dbReference type="ARBA" id="ARBA00034617"/>
    </source>
</evidence>
<dbReference type="GO" id="GO:0005829">
    <property type="term" value="C:cytosol"/>
    <property type="evidence" value="ECO:0007669"/>
    <property type="project" value="TreeGrafter"/>
</dbReference>
<dbReference type="PROSITE" id="PS51217">
    <property type="entry name" value="UVRD_HELICASE_CTER"/>
    <property type="match status" value="1"/>
</dbReference>
<comment type="catalytic activity">
    <reaction evidence="9">
        <text>ATP + H2O = ADP + phosphate + H(+)</text>
        <dbReference type="Rhea" id="RHEA:13065"/>
        <dbReference type="ChEBI" id="CHEBI:15377"/>
        <dbReference type="ChEBI" id="CHEBI:15378"/>
        <dbReference type="ChEBI" id="CHEBI:30616"/>
        <dbReference type="ChEBI" id="CHEBI:43474"/>
        <dbReference type="ChEBI" id="CHEBI:456216"/>
        <dbReference type="EC" id="5.6.2.4"/>
    </reaction>
</comment>
<dbReference type="PROSITE" id="PS51198">
    <property type="entry name" value="UVRD_HELICASE_ATP_BIND"/>
    <property type="match status" value="1"/>
</dbReference>
<evidence type="ECO:0000256" key="10">
    <source>
        <dbReference type="PROSITE-ProRule" id="PRU00560"/>
    </source>
</evidence>
<keyword evidence="3 10" id="KW-0378">Hydrolase</keyword>
<gene>
    <name evidence="14" type="ORF">HYZ11_16390</name>
</gene>
<evidence type="ECO:0000259" key="13">
    <source>
        <dbReference type="PROSITE" id="PS51217"/>
    </source>
</evidence>
<dbReference type="SUPFAM" id="SSF52540">
    <property type="entry name" value="P-loop containing nucleoside triphosphate hydrolases"/>
    <property type="match status" value="1"/>
</dbReference>
<protein>
    <recommendedName>
        <fullName evidence="8">DNA 3'-5' helicase</fullName>
        <ecNumber evidence="8">5.6.2.4</ecNumber>
    </recommendedName>
</protein>
<evidence type="ECO:0000256" key="3">
    <source>
        <dbReference type="ARBA" id="ARBA00022801"/>
    </source>
</evidence>
<dbReference type="PANTHER" id="PTHR11070:SF3">
    <property type="entry name" value="DNA 3'-5' HELICASE"/>
    <property type="match status" value="1"/>
</dbReference>
<evidence type="ECO:0000256" key="6">
    <source>
        <dbReference type="ARBA" id="ARBA00023235"/>
    </source>
</evidence>
<evidence type="ECO:0000256" key="8">
    <source>
        <dbReference type="ARBA" id="ARBA00034808"/>
    </source>
</evidence>
<evidence type="ECO:0000256" key="2">
    <source>
        <dbReference type="ARBA" id="ARBA00022741"/>
    </source>
</evidence>
<reference evidence="14" key="1">
    <citation type="submission" date="2020-07" db="EMBL/GenBank/DDBJ databases">
        <title>Huge and variable diversity of episymbiotic CPR bacteria and DPANN archaea in groundwater ecosystems.</title>
        <authorList>
            <person name="He C.Y."/>
            <person name="Keren R."/>
            <person name="Whittaker M."/>
            <person name="Farag I.F."/>
            <person name="Doudna J."/>
            <person name="Cate J.H.D."/>
            <person name="Banfield J.F."/>
        </authorList>
    </citation>
    <scope>NUCLEOTIDE SEQUENCE</scope>
    <source>
        <strain evidence="14">NC_groundwater_763_Ag_S-0.2um_68_21</strain>
    </source>
</reference>
<dbReference type="CDD" id="cd17932">
    <property type="entry name" value="DEXQc_UvrD"/>
    <property type="match status" value="1"/>
</dbReference>
<evidence type="ECO:0000259" key="12">
    <source>
        <dbReference type="PROSITE" id="PS51198"/>
    </source>
</evidence>
<evidence type="ECO:0000256" key="5">
    <source>
        <dbReference type="ARBA" id="ARBA00022840"/>
    </source>
</evidence>
<dbReference type="Gene3D" id="3.40.50.300">
    <property type="entry name" value="P-loop containing nucleotide triphosphate hydrolases"/>
    <property type="match status" value="2"/>
</dbReference>
<dbReference type="PANTHER" id="PTHR11070">
    <property type="entry name" value="UVRD / RECB / PCRA DNA HELICASE FAMILY MEMBER"/>
    <property type="match status" value="1"/>
</dbReference>
<name>A0A932I1C3_UNCTE</name>
<keyword evidence="6" id="KW-0413">Isomerase</keyword>
<evidence type="ECO:0000256" key="4">
    <source>
        <dbReference type="ARBA" id="ARBA00022806"/>
    </source>
</evidence>
<feature type="domain" description="UvrD-like helicase C-terminal" evidence="13">
    <location>
        <begin position="309"/>
        <end position="583"/>
    </location>
</feature>
<keyword evidence="2 10" id="KW-0547">Nucleotide-binding</keyword>
<dbReference type="GO" id="GO:0005524">
    <property type="term" value="F:ATP binding"/>
    <property type="evidence" value="ECO:0007669"/>
    <property type="project" value="UniProtKB-UniRule"/>
</dbReference>
<evidence type="ECO:0000256" key="11">
    <source>
        <dbReference type="SAM" id="MobiDB-lite"/>
    </source>
</evidence>
<dbReference type="InterPro" id="IPR027417">
    <property type="entry name" value="P-loop_NTPase"/>
</dbReference>
<dbReference type="GO" id="GO:0043138">
    <property type="term" value="F:3'-5' DNA helicase activity"/>
    <property type="evidence" value="ECO:0007669"/>
    <property type="project" value="UniProtKB-EC"/>
</dbReference>
<dbReference type="EC" id="5.6.2.4" evidence="8"/>
<dbReference type="GO" id="GO:0003677">
    <property type="term" value="F:DNA binding"/>
    <property type="evidence" value="ECO:0007669"/>
    <property type="project" value="InterPro"/>
</dbReference>
<feature type="compositionally biased region" description="Basic and acidic residues" evidence="11">
    <location>
        <begin position="680"/>
        <end position="691"/>
    </location>
</feature>
<dbReference type="Gene3D" id="1.10.10.160">
    <property type="match status" value="1"/>
</dbReference>
<dbReference type="InterPro" id="IPR000212">
    <property type="entry name" value="DNA_helicase_UvrD/REP"/>
</dbReference>
<dbReference type="AlphaFoldDB" id="A0A932I1C3"/>
<keyword evidence="4 10" id="KW-0347">Helicase</keyword>
<accession>A0A932I1C3</accession>
<comment type="catalytic activity">
    <reaction evidence="7">
        <text>Couples ATP hydrolysis with the unwinding of duplex DNA by translocating in the 3'-5' direction.</text>
        <dbReference type="EC" id="5.6.2.4"/>
    </reaction>
</comment>
<proteinExistence type="inferred from homology"/>
<organism evidence="14 15">
    <name type="scientific">Tectimicrobiota bacterium</name>
    <dbReference type="NCBI Taxonomy" id="2528274"/>
    <lineage>
        <taxon>Bacteria</taxon>
        <taxon>Pseudomonadati</taxon>
        <taxon>Nitrospinota/Tectimicrobiota group</taxon>
        <taxon>Candidatus Tectimicrobiota</taxon>
    </lineage>
</organism>
<dbReference type="Proteomes" id="UP000782312">
    <property type="component" value="Unassembled WGS sequence"/>
</dbReference>
<dbReference type="Gene3D" id="1.10.486.10">
    <property type="entry name" value="PCRA, domain 4"/>
    <property type="match status" value="1"/>
</dbReference>
<dbReference type="InterPro" id="IPR014016">
    <property type="entry name" value="UvrD-like_ATP-bd"/>
</dbReference>
<comment type="caution">
    <text evidence="14">The sequence shown here is derived from an EMBL/GenBank/DDBJ whole genome shotgun (WGS) entry which is preliminary data.</text>
</comment>
<dbReference type="EMBL" id="JACPUR010000038">
    <property type="protein sequence ID" value="MBI3129187.1"/>
    <property type="molecule type" value="Genomic_DNA"/>
</dbReference>
<keyword evidence="5 10" id="KW-0067">ATP-binding</keyword>
<evidence type="ECO:0000256" key="9">
    <source>
        <dbReference type="ARBA" id="ARBA00048988"/>
    </source>
</evidence>
<dbReference type="GO" id="GO:0000725">
    <property type="term" value="P:recombinational repair"/>
    <property type="evidence" value="ECO:0007669"/>
    <property type="project" value="TreeGrafter"/>
</dbReference>
<sequence length="706" mass="79676">MAEPRKYTLRRPPRSLSGRIDYAAELNPQQLEVVLAGEGPLLVIAGAGSGKTRTVTYRLARLIEEGVHPEAILLVTFTNKAAREMLHRAATLIQSDVRRVWGGTFHHVGNLILREHGRFIGFPPNFTILDREDAADLAHECIKLAGIDPKEKHFPKGNVLESIFAFAADTDRTVADAVLEKTPYLADRIGDIERVAERFAQRKRDVNAMDFSDLLAFTRGLLSEREEVRRSYRERFRYILVDEYQDTNKVQAEIVDLIAGPRGNLAVVGDDAQSIYSFRGAHFENIISFPERHPGTRLFRLETNYRSTESILALANASIARNKRQFEKHLRTTRGPGTLPALIPARDVLQQADFVAQRILALQDEGTPLSEMAVLYRAHYHSMELQMELTRRGIPFEIRSGLRFFEQRHIKDVTAFLRLVSSPADELAWKRALRLLPKVGAATADRIWDHLRVQKDPVRWLWEQGAGIVPKGARPAFEDFRALIADLAGLNRPPEAAAVPPTEMIMLVLDRFYEGFAEATFDNAPARAEDIRQLAEFAMQYDTAERFLSELALMGTVAAETAGPGDEGPEEKVVLSSVHQAKGLEWKVVFLIWLTDSRFPNPRALSDPEGEEEERRLFYVAVTRAKDELHLCQPMTESDTVRMRSFSRLSRYVAELPEGAYERWSLEEEPSGAGGAPAPEGREAGRVRQADPDDPAGLRYEYEEEF</sequence>
<dbReference type="InterPro" id="IPR013986">
    <property type="entry name" value="DExx_box_DNA_helicase_dom_sf"/>
</dbReference>
<dbReference type="InterPro" id="IPR014017">
    <property type="entry name" value="DNA_helicase_UvrD-like_C"/>
</dbReference>